<feature type="domain" description="Aminoglycoside phosphotransferase" evidence="12">
    <location>
        <begin position="37"/>
        <end position="265"/>
    </location>
</feature>
<dbReference type="Gene3D" id="1.20.1270.170">
    <property type="match status" value="1"/>
</dbReference>
<keyword evidence="9 11" id="KW-0460">Magnesium</keyword>
<dbReference type="Gene3D" id="1.10.510.10">
    <property type="entry name" value="Transferase(Phosphotransferase) domain 1"/>
    <property type="match status" value="1"/>
</dbReference>
<accession>A0A5N0T9L1</accession>
<reference evidence="13 14" key="1">
    <citation type="submission" date="2019-09" db="EMBL/GenBank/DDBJ databases">
        <title>Wenzhouxiangella sp. Genome sequencing and assembly.</title>
        <authorList>
            <person name="Zhang R."/>
        </authorList>
    </citation>
    <scope>NUCLEOTIDE SEQUENCE [LARGE SCALE GENOMIC DNA]</scope>
    <source>
        <strain evidence="13 14">W260</strain>
    </source>
</reference>
<dbReference type="EMBL" id="VYXP01000005">
    <property type="protein sequence ID" value="KAA9131418.1"/>
    <property type="molecule type" value="Genomic_DNA"/>
</dbReference>
<dbReference type="Pfam" id="PF01636">
    <property type="entry name" value="APH"/>
    <property type="match status" value="1"/>
</dbReference>
<keyword evidence="5 11" id="KW-0479">Metal-binding</keyword>
<keyword evidence="1 11" id="KW-0963">Cytoplasm</keyword>
<dbReference type="SUPFAM" id="SSF56112">
    <property type="entry name" value="Protein kinase-like (PK-like)"/>
    <property type="match status" value="1"/>
</dbReference>
<keyword evidence="10 11" id="KW-0346">Stress response</keyword>
<dbReference type="InterPro" id="IPR032882">
    <property type="entry name" value="SrkA/RdoA"/>
</dbReference>
<dbReference type="PANTHER" id="PTHR39573:SF1">
    <property type="entry name" value="STRESS RESPONSE KINASE A"/>
    <property type="match status" value="1"/>
</dbReference>
<dbReference type="Gene3D" id="3.30.200.70">
    <property type="match status" value="1"/>
</dbReference>
<evidence type="ECO:0000259" key="12">
    <source>
        <dbReference type="Pfam" id="PF01636"/>
    </source>
</evidence>
<comment type="similarity">
    <text evidence="11">Belongs to the SrkA/RdoA protein kinase family.</text>
</comment>
<comment type="caution">
    <text evidence="13">The sequence shown here is derived from an EMBL/GenBank/DDBJ whole genome shotgun (WGS) entry which is preliminary data.</text>
</comment>
<evidence type="ECO:0000256" key="2">
    <source>
        <dbReference type="ARBA" id="ARBA00022527"/>
    </source>
</evidence>
<dbReference type="GO" id="GO:0005524">
    <property type="term" value="F:ATP binding"/>
    <property type="evidence" value="ECO:0007669"/>
    <property type="project" value="UniProtKB-UniRule"/>
</dbReference>
<dbReference type="HAMAP" id="MF_01497">
    <property type="entry name" value="SrkA_kinase"/>
    <property type="match status" value="1"/>
</dbReference>
<dbReference type="GO" id="GO:0004674">
    <property type="term" value="F:protein serine/threonine kinase activity"/>
    <property type="evidence" value="ECO:0007669"/>
    <property type="project" value="UniProtKB-UniRule"/>
</dbReference>
<evidence type="ECO:0000256" key="10">
    <source>
        <dbReference type="ARBA" id="ARBA00023016"/>
    </source>
</evidence>
<name>A0A5N0T9L1_9GAMM</name>
<gene>
    <name evidence="11" type="primary">srkA</name>
    <name evidence="13" type="ORF">F3N42_08850</name>
</gene>
<comment type="subcellular location">
    <subcellularLocation>
        <location evidence="11">Cytoplasm</location>
    </subcellularLocation>
</comment>
<dbReference type="GO" id="GO:0005737">
    <property type="term" value="C:cytoplasm"/>
    <property type="evidence" value="ECO:0007669"/>
    <property type="project" value="UniProtKB-SubCell"/>
</dbReference>
<comment type="function">
    <text evidence="11">A protein kinase that phosphorylates Ser and Thr residues. Probably acts to suppress the effects of stress linked to accumulation of reactive oxygen species. Probably involved in the extracytoplasmic stress response.</text>
</comment>
<dbReference type="AlphaFoldDB" id="A0A5N0T9L1"/>
<keyword evidence="4 11" id="KW-0808">Transferase</keyword>
<dbReference type="PANTHER" id="PTHR39573">
    <property type="entry name" value="STRESS RESPONSE KINASE A"/>
    <property type="match status" value="1"/>
</dbReference>
<evidence type="ECO:0000256" key="11">
    <source>
        <dbReference type="HAMAP-Rule" id="MF_01497"/>
    </source>
</evidence>
<evidence type="ECO:0000313" key="13">
    <source>
        <dbReference type="EMBL" id="KAA9131418.1"/>
    </source>
</evidence>
<feature type="binding site" evidence="11">
    <location>
        <position position="210"/>
    </location>
    <ligand>
        <name>Mg(2+)</name>
        <dbReference type="ChEBI" id="CHEBI:18420"/>
    </ligand>
</feature>
<dbReference type="GO" id="GO:0000287">
    <property type="term" value="F:magnesium ion binding"/>
    <property type="evidence" value="ECO:0007669"/>
    <property type="project" value="UniProtKB-UniRule"/>
</dbReference>
<dbReference type="EC" id="2.7.11.1" evidence="11"/>
<evidence type="ECO:0000256" key="6">
    <source>
        <dbReference type="ARBA" id="ARBA00022741"/>
    </source>
</evidence>
<dbReference type="InterPro" id="IPR011009">
    <property type="entry name" value="Kinase-like_dom_sf"/>
</dbReference>
<evidence type="ECO:0000256" key="1">
    <source>
        <dbReference type="ARBA" id="ARBA00022490"/>
    </source>
</evidence>
<keyword evidence="14" id="KW-1185">Reference proteome</keyword>
<evidence type="ECO:0000256" key="9">
    <source>
        <dbReference type="ARBA" id="ARBA00022842"/>
    </source>
</evidence>
<keyword evidence="6 11" id="KW-0547">Nucleotide-binding</keyword>
<keyword evidence="8 11" id="KW-0067">ATP-binding</keyword>
<feature type="active site" evidence="11">
    <location>
        <position position="221"/>
    </location>
</feature>
<evidence type="ECO:0000256" key="7">
    <source>
        <dbReference type="ARBA" id="ARBA00022777"/>
    </source>
</evidence>
<feature type="binding site" evidence="11">
    <location>
        <position position="221"/>
    </location>
    <ligand>
        <name>Mg(2+)</name>
        <dbReference type="ChEBI" id="CHEBI:18420"/>
    </ligand>
</feature>
<protein>
    <recommendedName>
        <fullName evidence="11">Stress response kinase A</fullName>
        <ecNumber evidence="11">2.7.11.1</ecNumber>
    </recommendedName>
    <alternativeName>
        <fullName evidence="11">Serine/threonine-protein kinase SrkA</fullName>
    </alternativeName>
</protein>
<dbReference type="NCBIfam" id="NF008738">
    <property type="entry name" value="PRK11768.1"/>
    <property type="match status" value="1"/>
</dbReference>
<keyword evidence="7 11" id="KW-0418">Kinase</keyword>
<evidence type="ECO:0000256" key="4">
    <source>
        <dbReference type="ARBA" id="ARBA00022679"/>
    </source>
</evidence>
<keyword evidence="3 11" id="KW-0597">Phosphoprotein</keyword>
<organism evidence="13 14">
    <name type="scientific">Marinihelvus fidelis</name>
    <dbReference type="NCBI Taxonomy" id="2613842"/>
    <lineage>
        <taxon>Bacteria</taxon>
        <taxon>Pseudomonadati</taxon>
        <taxon>Pseudomonadota</taxon>
        <taxon>Gammaproteobacteria</taxon>
        <taxon>Chromatiales</taxon>
        <taxon>Wenzhouxiangellaceae</taxon>
        <taxon>Marinihelvus</taxon>
    </lineage>
</organism>
<proteinExistence type="inferred from homology"/>
<keyword evidence="2 11" id="KW-0723">Serine/threonine-protein kinase</keyword>
<comment type="catalytic activity">
    <reaction evidence="11">
        <text>L-threonyl-[protein] + ATP = O-phospho-L-threonyl-[protein] + ADP + H(+)</text>
        <dbReference type="Rhea" id="RHEA:46608"/>
        <dbReference type="Rhea" id="RHEA-COMP:11060"/>
        <dbReference type="Rhea" id="RHEA-COMP:11605"/>
        <dbReference type="ChEBI" id="CHEBI:15378"/>
        <dbReference type="ChEBI" id="CHEBI:30013"/>
        <dbReference type="ChEBI" id="CHEBI:30616"/>
        <dbReference type="ChEBI" id="CHEBI:61977"/>
        <dbReference type="ChEBI" id="CHEBI:456216"/>
        <dbReference type="EC" id="2.7.11.1"/>
    </reaction>
</comment>
<feature type="active site" description="Proton acceptor" evidence="11">
    <location>
        <position position="205"/>
    </location>
</feature>
<dbReference type="InterPro" id="IPR002575">
    <property type="entry name" value="Aminoglycoside_PTrfase"/>
</dbReference>
<sequence length="331" mass="37998">MDNASDNAPYYELGPDTVIHAVESTGRFSDGRLLALNSYENRVYQVGMEEGPPLVAKFYRPGRWTDAQILEEHAFALELADADIPMVPPMVIDGGTLFRHDGFRFALFERRGGHAPELDDRETRIWLGRFMARIHAVGASKPFAERPALTPARFGRDSLDALMSGQWLPMHLETAFSSLGEDLMTGIEAAWERAGSFRSIRLHGDCHVGNILWRDGPFFVDLDDCQSGPAVQDLWMFLSGERDEMETQLKDLVQGYREFHDFDLRELNLVEALRTLRMLHHAAWLARRWEDPAFPIAFPWFDDPRYWENLVLGLREQLGRLAEPPLEIREW</sequence>
<dbReference type="GO" id="GO:0106310">
    <property type="term" value="F:protein serine kinase activity"/>
    <property type="evidence" value="ECO:0007669"/>
    <property type="project" value="RHEA"/>
</dbReference>
<comment type="subunit">
    <text evidence="11">Monomer.</text>
</comment>
<comment type="catalytic activity">
    <reaction evidence="11">
        <text>L-seryl-[protein] + ATP = O-phospho-L-seryl-[protein] + ADP + H(+)</text>
        <dbReference type="Rhea" id="RHEA:17989"/>
        <dbReference type="Rhea" id="RHEA-COMP:9863"/>
        <dbReference type="Rhea" id="RHEA-COMP:11604"/>
        <dbReference type="ChEBI" id="CHEBI:15378"/>
        <dbReference type="ChEBI" id="CHEBI:29999"/>
        <dbReference type="ChEBI" id="CHEBI:30616"/>
        <dbReference type="ChEBI" id="CHEBI:83421"/>
        <dbReference type="ChEBI" id="CHEBI:456216"/>
        <dbReference type="EC" id="2.7.11.1"/>
    </reaction>
</comment>
<evidence type="ECO:0000256" key="5">
    <source>
        <dbReference type="ARBA" id="ARBA00022723"/>
    </source>
</evidence>
<feature type="site" description="ATP" evidence="11">
    <location>
        <position position="38"/>
    </location>
</feature>
<evidence type="ECO:0000256" key="3">
    <source>
        <dbReference type="ARBA" id="ARBA00022553"/>
    </source>
</evidence>
<comment type="cofactor">
    <cofactor evidence="11">
        <name>Mg(2+)</name>
        <dbReference type="ChEBI" id="CHEBI:18420"/>
    </cofactor>
</comment>
<evidence type="ECO:0000256" key="8">
    <source>
        <dbReference type="ARBA" id="ARBA00022840"/>
    </source>
</evidence>
<dbReference type="RefSeq" id="WP_150864068.1">
    <property type="nucleotide sequence ID" value="NZ_VYXP01000005.1"/>
</dbReference>
<dbReference type="Proteomes" id="UP000325372">
    <property type="component" value="Unassembled WGS sequence"/>
</dbReference>
<evidence type="ECO:0000313" key="14">
    <source>
        <dbReference type="Proteomes" id="UP000325372"/>
    </source>
</evidence>